<dbReference type="SUPFAM" id="SSF110087">
    <property type="entry name" value="DR1885-like metal-binding protein"/>
    <property type="match status" value="1"/>
</dbReference>
<keyword evidence="3" id="KW-1185">Reference proteome</keyword>
<dbReference type="PANTHER" id="PTHR36302:SF1">
    <property type="entry name" value="COPPER CHAPERONE PCU(A)C"/>
    <property type="match status" value="1"/>
</dbReference>
<keyword evidence="1" id="KW-0732">Signal</keyword>
<evidence type="ECO:0000256" key="1">
    <source>
        <dbReference type="SAM" id="SignalP"/>
    </source>
</evidence>
<evidence type="ECO:0000313" key="3">
    <source>
        <dbReference type="Proteomes" id="UP000552757"/>
    </source>
</evidence>
<proteinExistence type="predicted"/>
<dbReference type="AlphaFoldDB" id="A0A7W6DKB7"/>
<evidence type="ECO:0000313" key="2">
    <source>
        <dbReference type="EMBL" id="MBB3981388.1"/>
    </source>
</evidence>
<dbReference type="Proteomes" id="UP000552757">
    <property type="component" value="Unassembled WGS sequence"/>
</dbReference>
<dbReference type="InterPro" id="IPR007410">
    <property type="entry name" value="LpqE-like"/>
</dbReference>
<dbReference type="Gene3D" id="2.60.40.1890">
    <property type="entry name" value="PCu(A)C copper chaperone"/>
    <property type="match status" value="1"/>
</dbReference>
<reference evidence="2 3" key="1">
    <citation type="submission" date="2020-08" db="EMBL/GenBank/DDBJ databases">
        <title>Genomic Encyclopedia of Type Strains, Phase IV (KMG-IV): sequencing the most valuable type-strain genomes for metagenomic binning, comparative biology and taxonomic classification.</title>
        <authorList>
            <person name="Goeker M."/>
        </authorList>
    </citation>
    <scope>NUCLEOTIDE SEQUENCE [LARGE SCALE GENOMIC DNA]</scope>
    <source>
        <strain evidence="2 3">DSM 29348</strain>
    </source>
</reference>
<feature type="signal peptide" evidence="1">
    <location>
        <begin position="1"/>
        <end position="24"/>
    </location>
</feature>
<dbReference type="Pfam" id="PF04314">
    <property type="entry name" value="PCuAC"/>
    <property type="match status" value="1"/>
</dbReference>
<dbReference type="PANTHER" id="PTHR36302">
    <property type="entry name" value="BLR7088 PROTEIN"/>
    <property type="match status" value="1"/>
</dbReference>
<sequence length="163" mass="17033">MIGISSNALALGATIGLMATAAMAHGYRAGPLSIQHPWSRETAVGQAVGGGFLTITNSGSREDRLLSGTTPVAAEVQLHTMTMDGGIMRMRQVADGIAIPARGSVELKPGSYHIMFMGLKRQLRQGGRVPVTLRFLRAGNVTVQFAVQPVSTTGPMEGGHAGH</sequence>
<dbReference type="InterPro" id="IPR036182">
    <property type="entry name" value="PCuAC_sf"/>
</dbReference>
<name>A0A7W6DKB7_9SPHN</name>
<comment type="caution">
    <text evidence="2">The sequence shown here is derived from an EMBL/GenBank/DDBJ whole genome shotgun (WGS) entry which is preliminary data.</text>
</comment>
<dbReference type="EMBL" id="JACIEB010000002">
    <property type="protein sequence ID" value="MBB3981388.1"/>
    <property type="molecule type" value="Genomic_DNA"/>
</dbReference>
<feature type="chain" id="PRO_5030559746" description="Copper chaperone PCu(A)C" evidence="1">
    <location>
        <begin position="25"/>
        <end position="163"/>
    </location>
</feature>
<organism evidence="2 3">
    <name type="scientific">Sphingobium fontiphilum</name>
    <dbReference type="NCBI Taxonomy" id="944425"/>
    <lineage>
        <taxon>Bacteria</taxon>
        <taxon>Pseudomonadati</taxon>
        <taxon>Pseudomonadota</taxon>
        <taxon>Alphaproteobacteria</taxon>
        <taxon>Sphingomonadales</taxon>
        <taxon>Sphingomonadaceae</taxon>
        <taxon>Sphingobium</taxon>
    </lineage>
</organism>
<gene>
    <name evidence="2" type="ORF">GGR44_001035</name>
</gene>
<protein>
    <recommendedName>
        <fullName evidence="4">Copper chaperone PCu(A)C</fullName>
    </recommendedName>
</protein>
<dbReference type="InterPro" id="IPR058248">
    <property type="entry name" value="Lxx211020-like"/>
</dbReference>
<accession>A0A7W6DKB7</accession>
<dbReference type="RefSeq" id="WP_183954396.1">
    <property type="nucleotide sequence ID" value="NZ_JACIEB010000002.1"/>
</dbReference>
<evidence type="ECO:0008006" key="4">
    <source>
        <dbReference type="Google" id="ProtNLM"/>
    </source>
</evidence>